<organism evidence="10 11">
    <name type="scientific">Desulfolithobacter dissulfuricans</name>
    <dbReference type="NCBI Taxonomy" id="2795293"/>
    <lineage>
        <taxon>Bacteria</taxon>
        <taxon>Pseudomonadati</taxon>
        <taxon>Thermodesulfobacteriota</taxon>
        <taxon>Desulfobulbia</taxon>
        <taxon>Desulfobulbales</taxon>
        <taxon>Desulfobulbaceae</taxon>
        <taxon>Desulfolithobacter</taxon>
    </lineage>
</organism>
<evidence type="ECO:0000256" key="2">
    <source>
        <dbReference type="ARBA" id="ARBA00004696"/>
    </source>
</evidence>
<evidence type="ECO:0000313" key="10">
    <source>
        <dbReference type="EMBL" id="BCO08582.1"/>
    </source>
</evidence>
<dbReference type="InterPro" id="IPR045186">
    <property type="entry name" value="Indole-3-glycerol_P_synth"/>
</dbReference>
<dbReference type="Proteomes" id="UP001063350">
    <property type="component" value="Chromosome"/>
</dbReference>
<dbReference type="EC" id="4.1.1.48" evidence="8"/>
<comment type="similarity">
    <text evidence="8">Belongs to the TrpC family.</text>
</comment>
<evidence type="ECO:0000256" key="7">
    <source>
        <dbReference type="ARBA" id="ARBA00023239"/>
    </source>
</evidence>
<dbReference type="PANTHER" id="PTHR22854:SF2">
    <property type="entry name" value="INDOLE-3-GLYCEROL-PHOSPHATE SYNTHASE"/>
    <property type="match status" value="1"/>
</dbReference>
<feature type="domain" description="Indole-3-glycerol phosphate synthase" evidence="9">
    <location>
        <begin position="3"/>
        <end position="245"/>
    </location>
</feature>
<dbReference type="AlphaFoldDB" id="A0A915U188"/>
<evidence type="ECO:0000313" key="11">
    <source>
        <dbReference type="Proteomes" id="UP001063350"/>
    </source>
</evidence>
<dbReference type="SUPFAM" id="SSF51366">
    <property type="entry name" value="Ribulose-phoshate binding barrel"/>
    <property type="match status" value="1"/>
</dbReference>
<evidence type="ECO:0000256" key="6">
    <source>
        <dbReference type="ARBA" id="ARBA00023141"/>
    </source>
</evidence>
<dbReference type="KEGG" id="ddu:GF1_09580"/>
<dbReference type="CDD" id="cd00331">
    <property type="entry name" value="IGPS"/>
    <property type="match status" value="1"/>
</dbReference>
<keyword evidence="7 8" id="KW-0456">Lyase</keyword>
<evidence type="ECO:0000256" key="1">
    <source>
        <dbReference type="ARBA" id="ARBA00001633"/>
    </source>
</evidence>
<keyword evidence="4 8" id="KW-0210">Decarboxylase</keyword>
<keyword evidence="11" id="KW-1185">Reference proteome</keyword>
<name>A0A915U188_9BACT</name>
<comment type="pathway">
    <text evidence="2 8">Amino-acid biosynthesis; L-tryptophan biosynthesis; L-tryptophan from chorismate: step 4/5.</text>
</comment>
<evidence type="ECO:0000256" key="4">
    <source>
        <dbReference type="ARBA" id="ARBA00022793"/>
    </source>
</evidence>
<evidence type="ECO:0000256" key="8">
    <source>
        <dbReference type="HAMAP-Rule" id="MF_00134"/>
    </source>
</evidence>
<dbReference type="PANTHER" id="PTHR22854">
    <property type="entry name" value="TRYPTOPHAN BIOSYNTHESIS PROTEIN"/>
    <property type="match status" value="1"/>
</dbReference>
<comment type="catalytic activity">
    <reaction evidence="1 8">
        <text>1-(2-carboxyphenylamino)-1-deoxy-D-ribulose 5-phosphate + H(+) = (1S,2R)-1-C-(indol-3-yl)glycerol 3-phosphate + CO2 + H2O</text>
        <dbReference type="Rhea" id="RHEA:23476"/>
        <dbReference type="ChEBI" id="CHEBI:15377"/>
        <dbReference type="ChEBI" id="CHEBI:15378"/>
        <dbReference type="ChEBI" id="CHEBI:16526"/>
        <dbReference type="ChEBI" id="CHEBI:58613"/>
        <dbReference type="ChEBI" id="CHEBI:58866"/>
        <dbReference type="EC" id="4.1.1.48"/>
    </reaction>
</comment>
<keyword evidence="6 8" id="KW-0057">Aromatic amino acid biosynthesis</keyword>
<accession>A0A915U188</accession>
<proteinExistence type="inferred from homology"/>
<keyword evidence="5 8" id="KW-0822">Tryptophan biosynthesis</keyword>
<dbReference type="Gene3D" id="3.20.20.70">
    <property type="entry name" value="Aldolase class I"/>
    <property type="match status" value="1"/>
</dbReference>
<gene>
    <name evidence="8 10" type="primary">trpC</name>
    <name evidence="10" type="ORF">GF1_09580</name>
</gene>
<dbReference type="InterPro" id="IPR013785">
    <property type="entry name" value="Aldolase_TIM"/>
</dbReference>
<dbReference type="RefSeq" id="WP_267928486.1">
    <property type="nucleotide sequence ID" value="NZ_AP024233.1"/>
</dbReference>
<dbReference type="GO" id="GO:0000162">
    <property type="term" value="P:L-tryptophan biosynthetic process"/>
    <property type="evidence" value="ECO:0007669"/>
    <property type="project" value="UniProtKB-UniRule"/>
</dbReference>
<evidence type="ECO:0000259" key="9">
    <source>
        <dbReference type="Pfam" id="PF00218"/>
    </source>
</evidence>
<dbReference type="GO" id="GO:0004425">
    <property type="term" value="F:indole-3-glycerol-phosphate synthase activity"/>
    <property type="evidence" value="ECO:0007669"/>
    <property type="project" value="UniProtKB-UniRule"/>
</dbReference>
<sequence>MILDTITERKREEVAKLRRTGIRGPESEIDPPRGFMRALVEFDGVAVIAEAKKASPSKGVIQPDFDPVRIARNYQAGGAQAMSVLTDRDFFQGDISYIPLVRETVDLPVLRKEFIIDPLQIEEAVAYGADAILLIAAILDVTQLRDFRQMAEEYGMDVLVEVHDEKELEAALQAGSRLVGINNRNLNDFSVDLQTTFRLQRLIPDHIPVVSESGISTLEDMMLLREAGITAALIGESLMRSADQTLLRQFLESSVS</sequence>
<dbReference type="Pfam" id="PF00218">
    <property type="entry name" value="IGPS"/>
    <property type="match status" value="1"/>
</dbReference>
<keyword evidence="3 8" id="KW-0028">Amino-acid biosynthesis</keyword>
<dbReference type="HAMAP" id="MF_00134_B">
    <property type="entry name" value="IGPS_B"/>
    <property type="match status" value="1"/>
</dbReference>
<dbReference type="NCBIfam" id="NF001377">
    <property type="entry name" value="PRK00278.2-4"/>
    <property type="match status" value="1"/>
</dbReference>
<dbReference type="EMBL" id="AP024233">
    <property type="protein sequence ID" value="BCO08582.1"/>
    <property type="molecule type" value="Genomic_DNA"/>
</dbReference>
<protein>
    <recommendedName>
        <fullName evidence="8">Indole-3-glycerol phosphate synthase</fullName>
        <shortName evidence="8">IGPS</shortName>
        <ecNumber evidence="8">4.1.1.48</ecNumber>
    </recommendedName>
</protein>
<dbReference type="InterPro" id="IPR013798">
    <property type="entry name" value="Indole-3-glycerol_P_synth_dom"/>
</dbReference>
<evidence type="ECO:0000256" key="3">
    <source>
        <dbReference type="ARBA" id="ARBA00022605"/>
    </source>
</evidence>
<reference evidence="10" key="1">
    <citation type="submission" date="2020-12" db="EMBL/GenBank/DDBJ databases">
        <title>Desulfobium dissulfuricans gen. nov., sp. nov., a novel mesophilic, sulfate-reducing bacterium isolated from a deep-sea hydrothermal vent.</title>
        <authorList>
            <person name="Hashimoto Y."/>
            <person name="Tame A."/>
            <person name="Sawayama S."/>
            <person name="Miyazaki J."/>
            <person name="Takai K."/>
            <person name="Nakagawa S."/>
        </authorList>
    </citation>
    <scope>NUCLEOTIDE SEQUENCE</scope>
    <source>
        <strain evidence="10">GF1</strain>
    </source>
</reference>
<dbReference type="InterPro" id="IPR011060">
    <property type="entry name" value="RibuloseP-bd_barrel"/>
</dbReference>
<dbReference type="FunFam" id="3.20.20.70:FF:000024">
    <property type="entry name" value="Indole-3-glycerol phosphate synthase"/>
    <property type="match status" value="1"/>
</dbReference>
<dbReference type="GO" id="GO:0004640">
    <property type="term" value="F:phosphoribosylanthranilate isomerase activity"/>
    <property type="evidence" value="ECO:0007669"/>
    <property type="project" value="TreeGrafter"/>
</dbReference>
<evidence type="ECO:0000256" key="5">
    <source>
        <dbReference type="ARBA" id="ARBA00022822"/>
    </source>
</evidence>